<comment type="subcellular location">
    <subcellularLocation>
        <location evidence="1">Cell projection</location>
        <location evidence="1">Cilium membrane</location>
        <topology evidence="1">Multi-pass membrane protein</topology>
    </subcellularLocation>
</comment>
<dbReference type="GO" id="GO:0060271">
    <property type="term" value="P:cilium assembly"/>
    <property type="evidence" value="ECO:0007669"/>
    <property type="project" value="TreeGrafter"/>
</dbReference>
<evidence type="ECO:0000313" key="14">
    <source>
        <dbReference type="Proteomes" id="UP001152320"/>
    </source>
</evidence>
<dbReference type="PANTHER" id="PTHR14605:SF1">
    <property type="entry name" value="TRANSMEMBRANE PROTEIN 231"/>
    <property type="match status" value="1"/>
</dbReference>
<keyword evidence="14" id="KW-1185">Reference proteome</keyword>
<evidence type="ECO:0000256" key="7">
    <source>
        <dbReference type="ARBA" id="ARBA00023069"/>
    </source>
</evidence>
<name>A0A9Q1CB60_HOLLE</name>
<sequence>MAVIELYNHPVLLRYRASICTKGTIFIIIVFLLTIIPPFFLAYRSEGFWIREAFYREQPDVHFKHQILLVLYLNEGNSYIAWSTYPNFNLIEQNHLTIPVVKTREEDINRDGRNDKLYFSVEVPIPDSKNVQSVDMILVFDYRLYRFSTFHMESLAYIHHTSFASGAQFIAEGDLKLHLKQPLAHKGTDSRYNVPVVDSDSVFAADYTFSTIFNNYISRNATTSFVCDYPIWKTGRGAGQPFVIQGSVGYTEELIMYVPGFWQTIKMGWIQYLAVLIIFIFIMEKVKKFVFENQIITTIIERPIPTKNHVM</sequence>
<keyword evidence="6 12" id="KW-1133">Transmembrane helix</keyword>
<keyword evidence="4" id="KW-1003">Cell membrane</keyword>
<organism evidence="13 14">
    <name type="scientific">Holothuria leucospilota</name>
    <name type="common">Black long sea cucumber</name>
    <name type="synonym">Mertensiothuria leucospilota</name>
    <dbReference type="NCBI Taxonomy" id="206669"/>
    <lineage>
        <taxon>Eukaryota</taxon>
        <taxon>Metazoa</taxon>
        <taxon>Echinodermata</taxon>
        <taxon>Eleutherozoa</taxon>
        <taxon>Echinozoa</taxon>
        <taxon>Holothuroidea</taxon>
        <taxon>Aspidochirotacea</taxon>
        <taxon>Aspidochirotida</taxon>
        <taxon>Holothuriidae</taxon>
        <taxon>Holothuria</taxon>
    </lineage>
</organism>
<comment type="caution">
    <text evidence="13">The sequence shown here is derived from an EMBL/GenBank/DDBJ whole genome shotgun (WGS) entry which is preliminary data.</text>
</comment>
<evidence type="ECO:0000256" key="8">
    <source>
        <dbReference type="ARBA" id="ARBA00023136"/>
    </source>
</evidence>
<keyword evidence="8 12" id="KW-0472">Membrane</keyword>
<dbReference type="Pfam" id="PF10149">
    <property type="entry name" value="TM231"/>
    <property type="match status" value="1"/>
</dbReference>
<dbReference type="EMBL" id="JAIZAY010000005">
    <property type="protein sequence ID" value="KAJ8041469.1"/>
    <property type="molecule type" value="Genomic_DNA"/>
</dbReference>
<feature type="transmembrane region" description="Helical" evidence="12">
    <location>
        <begin position="23"/>
        <end position="43"/>
    </location>
</feature>
<dbReference type="AlphaFoldDB" id="A0A9Q1CB60"/>
<keyword evidence="10" id="KW-0966">Cell projection</keyword>
<keyword evidence="9" id="KW-0325">Glycoprotein</keyword>
<evidence type="ECO:0000256" key="4">
    <source>
        <dbReference type="ARBA" id="ARBA00022475"/>
    </source>
</evidence>
<keyword evidence="7" id="KW-0969">Cilium</keyword>
<dbReference type="OrthoDB" id="426438at2759"/>
<gene>
    <name evidence="13" type="ORF">HOLleu_12293</name>
</gene>
<dbReference type="GO" id="GO:0035869">
    <property type="term" value="C:ciliary transition zone"/>
    <property type="evidence" value="ECO:0007669"/>
    <property type="project" value="TreeGrafter"/>
</dbReference>
<evidence type="ECO:0000256" key="5">
    <source>
        <dbReference type="ARBA" id="ARBA00022692"/>
    </source>
</evidence>
<proteinExistence type="inferred from homology"/>
<dbReference type="InterPro" id="IPR019306">
    <property type="entry name" value="TMEM231"/>
</dbReference>
<accession>A0A9Q1CB60</accession>
<feature type="transmembrane region" description="Helical" evidence="12">
    <location>
        <begin position="264"/>
        <end position="283"/>
    </location>
</feature>
<evidence type="ECO:0000256" key="10">
    <source>
        <dbReference type="ARBA" id="ARBA00023273"/>
    </source>
</evidence>
<keyword evidence="5 12" id="KW-0812">Transmembrane</keyword>
<evidence type="ECO:0000256" key="3">
    <source>
        <dbReference type="ARBA" id="ARBA00015087"/>
    </source>
</evidence>
<comment type="function">
    <text evidence="11">Transmembrane component of the tectonic-like complex, a complex localized at the transition zone of primary cilia and acting as a barrier that prevents diffusion of transmembrane proteins between the cilia and plasma membranes. Required for ciliogenesis and sonic hedgehog/SHH signaling.</text>
</comment>
<dbReference type="Proteomes" id="UP001152320">
    <property type="component" value="Chromosome 5"/>
</dbReference>
<reference evidence="13" key="1">
    <citation type="submission" date="2021-10" db="EMBL/GenBank/DDBJ databases">
        <title>Tropical sea cucumber genome reveals ecological adaptation and Cuvierian tubules defense mechanism.</title>
        <authorList>
            <person name="Chen T."/>
        </authorList>
    </citation>
    <scope>NUCLEOTIDE SEQUENCE</scope>
    <source>
        <strain evidence="13">Nanhai2018</strain>
        <tissue evidence="13">Muscle</tissue>
    </source>
</reference>
<dbReference type="PANTHER" id="PTHR14605">
    <property type="entry name" value="CHST5 PROTEIN"/>
    <property type="match status" value="1"/>
</dbReference>
<evidence type="ECO:0000256" key="6">
    <source>
        <dbReference type="ARBA" id="ARBA00022989"/>
    </source>
</evidence>
<evidence type="ECO:0000313" key="13">
    <source>
        <dbReference type="EMBL" id="KAJ8041469.1"/>
    </source>
</evidence>
<comment type="similarity">
    <text evidence="2">Belongs to the TMEM231 family.</text>
</comment>
<evidence type="ECO:0000256" key="11">
    <source>
        <dbReference type="ARBA" id="ARBA00024803"/>
    </source>
</evidence>
<evidence type="ECO:0000256" key="9">
    <source>
        <dbReference type="ARBA" id="ARBA00023180"/>
    </source>
</evidence>
<dbReference type="GO" id="GO:0060170">
    <property type="term" value="C:ciliary membrane"/>
    <property type="evidence" value="ECO:0007669"/>
    <property type="project" value="UniProtKB-SubCell"/>
</dbReference>
<evidence type="ECO:0000256" key="12">
    <source>
        <dbReference type="SAM" id="Phobius"/>
    </source>
</evidence>
<dbReference type="GO" id="GO:0032880">
    <property type="term" value="P:regulation of protein localization"/>
    <property type="evidence" value="ECO:0007669"/>
    <property type="project" value="TreeGrafter"/>
</dbReference>
<protein>
    <recommendedName>
        <fullName evidence="3">Transmembrane protein 231</fullName>
    </recommendedName>
</protein>
<evidence type="ECO:0000256" key="2">
    <source>
        <dbReference type="ARBA" id="ARBA00009082"/>
    </source>
</evidence>
<evidence type="ECO:0000256" key="1">
    <source>
        <dbReference type="ARBA" id="ARBA00004272"/>
    </source>
</evidence>